<dbReference type="CDD" id="cd13891">
    <property type="entry name" value="CuRO_3_CotA_like"/>
    <property type="match status" value="1"/>
</dbReference>
<comment type="caution">
    <text evidence="4">The sequence shown here is derived from an EMBL/GenBank/DDBJ whole genome shotgun (WGS) entry which is preliminary data.</text>
</comment>
<accession>A0ABQ4FAA7</accession>
<organism evidence="4 5">
    <name type="scientific">Microbispora amethystogenes</name>
    <dbReference type="NCBI Taxonomy" id="1427754"/>
    <lineage>
        <taxon>Bacteria</taxon>
        <taxon>Bacillati</taxon>
        <taxon>Actinomycetota</taxon>
        <taxon>Actinomycetes</taxon>
        <taxon>Streptosporangiales</taxon>
        <taxon>Streptosporangiaceae</taxon>
        <taxon>Microbispora</taxon>
    </lineage>
</organism>
<gene>
    <name evidence="4" type="primary">ompC</name>
    <name evidence="4" type="ORF">Mam01_19150</name>
</gene>
<feature type="region of interest" description="Disordered" evidence="2">
    <location>
        <begin position="179"/>
        <end position="199"/>
    </location>
</feature>
<dbReference type="PANTHER" id="PTHR48267:SF1">
    <property type="entry name" value="BILIRUBIN OXIDASE"/>
    <property type="match status" value="1"/>
</dbReference>
<protein>
    <submittedName>
        <fullName evidence="4">Multicopper oxidase</fullName>
    </submittedName>
</protein>
<dbReference type="CDD" id="cd13868">
    <property type="entry name" value="CuRO_2_CotA_like"/>
    <property type="match status" value="1"/>
</dbReference>
<dbReference type="PROSITE" id="PS51318">
    <property type="entry name" value="TAT"/>
    <property type="match status" value="1"/>
</dbReference>
<evidence type="ECO:0000256" key="2">
    <source>
        <dbReference type="SAM" id="MobiDB-lite"/>
    </source>
</evidence>
<dbReference type="InterPro" id="IPR008972">
    <property type="entry name" value="Cupredoxin"/>
</dbReference>
<dbReference type="Pfam" id="PF07731">
    <property type="entry name" value="Cu-oxidase_2"/>
    <property type="match status" value="1"/>
</dbReference>
<dbReference type="InterPro" id="IPR011706">
    <property type="entry name" value="Cu-oxidase_C"/>
</dbReference>
<evidence type="ECO:0000259" key="3">
    <source>
        <dbReference type="Pfam" id="PF07731"/>
    </source>
</evidence>
<keyword evidence="5" id="KW-1185">Reference proteome</keyword>
<comment type="similarity">
    <text evidence="1">Belongs to the multicopper oxidase family.</text>
</comment>
<reference evidence="4 5" key="1">
    <citation type="submission" date="2021-01" db="EMBL/GenBank/DDBJ databases">
        <title>Whole genome shotgun sequence of Microbispora amethystogenes NBRC 101907.</title>
        <authorList>
            <person name="Komaki H."/>
            <person name="Tamura T."/>
        </authorList>
    </citation>
    <scope>NUCLEOTIDE SEQUENCE [LARGE SCALE GENOMIC DNA]</scope>
    <source>
        <strain evidence="4 5">NBRC 101907</strain>
    </source>
</reference>
<name>A0ABQ4FAA7_9ACTN</name>
<feature type="domain" description="Plastocyanin-like" evidence="3">
    <location>
        <begin position="578"/>
        <end position="669"/>
    </location>
</feature>
<dbReference type="InterPro" id="IPR006311">
    <property type="entry name" value="TAT_signal"/>
</dbReference>
<dbReference type="InterPro" id="IPR045087">
    <property type="entry name" value="Cu-oxidase_fam"/>
</dbReference>
<evidence type="ECO:0000313" key="4">
    <source>
        <dbReference type="EMBL" id="GIH31751.1"/>
    </source>
</evidence>
<proteinExistence type="inferred from homology"/>
<dbReference type="InterPro" id="IPR019546">
    <property type="entry name" value="TAT_signal_bac_arc"/>
</dbReference>
<dbReference type="CDD" id="cd13844">
    <property type="entry name" value="CuRO_1_BOD_CotA_like"/>
    <property type="match status" value="1"/>
</dbReference>
<dbReference type="NCBIfam" id="TIGR01409">
    <property type="entry name" value="TAT_signal_seq"/>
    <property type="match status" value="1"/>
</dbReference>
<evidence type="ECO:0000256" key="1">
    <source>
        <dbReference type="ARBA" id="ARBA00010609"/>
    </source>
</evidence>
<dbReference type="EMBL" id="BOOB01000013">
    <property type="protein sequence ID" value="GIH31751.1"/>
    <property type="molecule type" value="Genomic_DNA"/>
</dbReference>
<feature type="region of interest" description="Disordered" evidence="2">
    <location>
        <begin position="1"/>
        <end position="28"/>
    </location>
</feature>
<sequence>MSGRRGFAMSTRRNTRRDAQGATQGDAQRLTRRDFLQGCAAVTLVGAYGPAGSTRRPAPAGLPLLDAASVPKYVAALLVPAVMPTAMPAAPTGDGSLDRYVIGVRRFRQQMLPPGAPATAVFGYGSAPHPGTFAVPGRTIEARVDHPVQVTWVNELTDRWGDHLPHLLPVDPTLHWANPPGGRTGRDRRPEFASTPGPYQGPVPVVTHLHGGHSPDDSDGHPEAWFLAAAEIPDGYAREGSRYAGFAAAYAARTGAGWRAGSAVYRYGNDQHPGTLWYHDHVLGMTRLNVYAGLAGFYLLRGGPDDLAPGVLPGPAPKAGADDPAGARCHEIPILIQDRTFTADGSLFYPNSRAARGYGGPYIPRTDVPPIWVPEFFGATMTVNGRTWPLLEVERRRYRFRFLNGCNARVLDLGIAASPVARPVRSALPFWQIGSDGAFLPAPVALDRLLLAPAERADVVVDFTGVPPGTPLYLVNEGPDGPYQGDAAAAPADPATTGQVLKFLVRPASGRDSSVPPDELELPRAARLGPAVRTRRLALLEQGSAVRGAGPVATLLGDAAGRGWAARRWHDPVTENPGVGDVEVWEFHNLTPDAHPIHIHEILFEVLDRTPFHGSARPARPWERGRKDTVIALPREVTRVKAHFDRPGLFVWHCHMLEHEDNEMMRPYRIGG</sequence>
<dbReference type="Gene3D" id="2.60.40.420">
    <property type="entry name" value="Cupredoxins - blue copper proteins"/>
    <property type="match status" value="3"/>
</dbReference>
<dbReference type="Proteomes" id="UP000651728">
    <property type="component" value="Unassembled WGS sequence"/>
</dbReference>
<evidence type="ECO:0000313" key="5">
    <source>
        <dbReference type="Proteomes" id="UP000651728"/>
    </source>
</evidence>
<dbReference type="SUPFAM" id="SSF49503">
    <property type="entry name" value="Cupredoxins"/>
    <property type="match status" value="3"/>
</dbReference>
<dbReference type="PANTHER" id="PTHR48267">
    <property type="entry name" value="CUPREDOXIN SUPERFAMILY PROTEIN"/>
    <property type="match status" value="1"/>
</dbReference>